<gene>
    <name evidence="2" type="ORF">FMUND_15429</name>
</gene>
<comment type="caution">
    <text evidence="2">The sequence shown here is derived from an EMBL/GenBank/DDBJ whole genome shotgun (WGS) entry which is preliminary data.</text>
</comment>
<proteinExistence type="predicted"/>
<feature type="region of interest" description="Disordered" evidence="1">
    <location>
        <begin position="355"/>
        <end position="374"/>
    </location>
</feature>
<reference evidence="2 3" key="1">
    <citation type="submission" date="2020-05" db="EMBL/GenBank/DDBJ databases">
        <title>Identification and distribution of gene clusters putatively required for synthesis of sphingolipid metabolism inhibitors in phylogenetically diverse species of the filamentous fungus Fusarium.</title>
        <authorList>
            <person name="Kim H.-S."/>
            <person name="Busman M."/>
            <person name="Brown D.W."/>
            <person name="Divon H."/>
            <person name="Uhlig S."/>
            <person name="Proctor R.H."/>
        </authorList>
    </citation>
    <scope>NUCLEOTIDE SEQUENCE [LARGE SCALE GENOMIC DNA]</scope>
    <source>
        <strain evidence="2 3">NRRL 66235</strain>
    </source>
</reference>
<dbReference type="OrthoDB" id="4806845at2759"/>
<protein>
    <submittedName>
        <fullName evidence="2">X-pro dipeptidyl-peptidase</fullName>
    </submittedName>
</protein>
<dbReference type="EMBL" id="JAAOAN010001028">
    <property type="protein sequence ID" value="KAF5697408.1"/>
    <property type="molecule type" value="Genomic_DNA"/>
</dbReference>
<dbReference type="Proteomes" id="UP000544331">
    <property type="component" value="Unassembled WGS sequence"/>
</dbReference>
<name>A0A8H6CYX0_9HYPO</name>
<sequence>MKIKNRNSHGVSGDEDKALEQTGDLGKSFTDQHLDSSGLKSPPGLILLDNPNAYDTHGLDCLFTLIRHIYSQLMDAYFDKNNQKDAEMKNPILALAWLDINFEVKDEWARCKQGILEGFGPSHAQDPVISFEGLVNSQLMKDTFWNHEMHKLYRAYLVKPDNGRWGHADLGPNPDAVKVDMSEILVDRNKAPWWSFNQHMRSNFQLIKTDNTTELKMCAGPGIIRVHYKTNKNMKPFPFSDLKNTHIPIAGVKGSEPSPNDKDCLYTLIAAVSLKDNGIRTYMFLGHQILAFPGHDASEKKWSLEDKVDGDYMLFYRRADDAVPDFGIPEVVVLPLESPNVAVVNDALQRDIDDRRKAKRIQREKEERDREQDS</sequence>
<dbReference type="AlphaFoldDB" id="A0A8H6CYX0"/>
<evidence type="ECO:0000313" key="3">
    <source>
        <dbReference type="Proteomes" id="UP000544331"/>
    </source>
</evidence>
<evidence type="ECO:0000256" key="1">
    <source>
        <dbReference type="SAM" id="MobiDB-lite"/>
    </source>
</evidence>
<evidence type="ECO:0000313" key="2">
    <source>
        <dbReference type="EMBL" id="KAF5697408.1"/>
    </source>
</evidence>
<accession>A0A8H6CYX0</accession>
<organism evidence="2 3">
    <name type="scientific">Fusarium mundagurra</name>
    <dbReference type="NCBI Taxonomy" id="1567541"/>
    <lineage>
        <taxon>Eukaryota</taxon>
        <taxon>Fungi</taxon>
        <taxon>Dikarya</taxon>
        <taxon>Ascomycota</taxon>
        <taxon>Pezizomycotina</taxon>
        <taxon>Sordariomycetes</taxon>
        <taxon>Hypocreomycetidae</taxon>
        <taxon>Hypocreales</taxon>
        <taxon>Nectriaceae</taxon>
        <taxon>Fusarium</taxon>
        <taxon>Fusarium fujikuroi species complex</taxon>
    </lineage>
</organism>
<keyword evidence="3" id="KW-1185">Reference proteome</keyword>